<keyword evidence="4" id="KW-0479">Metal-binding</keyword>
<keyword evidence="3" id="KW-0349">Heme</keyword>
<evidence type="ECO:0000256" key="4">
    <source>
        <dbReference type="ARBA" id="ARBA00022723"/>
    </source>
</evidence>
<evidence type="ECO:0000256" key="5">
    <source>
        <dbReference type="ARBA" id="ARBA00023002"/>
    </source>
</evidence>
<gene>
    <name evidence="9" type="ORF">Ahy_B01g056647</name>
</gene>
<dbReference type="PANTHER" id="PTHR24296">
    <property type="entry name" value="CYTOCHROME P450"/>
    <property type="match status" value="1"/>
</dbReference>
<proteinExistence type="inferred from homology"/>
<dbReference type="Gene3D" id="1.10.630.10">
    <property type="entry name" value="Cytochrome P450"/>
    <property type="match status" value="1"/>
</dbReference>
<evidence type="ECO:0000256" key="2">
    <source>
        <dbReference type="ARBA" id="ARBA00010617"/>
    </source>
</evidence>
<comment type="similarity">
    <text evidence="2">Belongs to the cytochrome P450 family.</text>
</comment>
<sequence length="270" mass="29988">MRRLSFDIIYKFSFEIDTECFIPSFPESKLADSFDLTSKLSVQRAISPLPLIWKLKRLLNIGSEKKLKKAIRVVDNVVMEMIGQRWREMATTTTGLDKSDLLSRFMGSTEDDKCKYCSKNNNNLVICYKGQIRTQFGGGGRGNAFLFGGSWGWGERKREGGRGGGHRRSTQPTGGPTSASASAAAVECVAGKGSSSCRSTQPWSESPPFMHAPATADLPSCCSSPLRRCSLPLLLLASISVLKKNLFFRKKNQKKKKNKNNEMVKKMNNK</sequence>
<evidence type="ECO:0000256" key="3">
    <source>
        <dbReference type="ARBA" id="ARBA00022617"/>
    </source>
</evidence>
<feature type="region of interest" description="Disordered" evidence="8">
    <location>
        <begin position="157"/>
        <end position="181"/>
    </location>
</feature>
<dbReference type="EMBL" id="SDMP01000011">
    <property type="protein sequence ID" value="RYR31755.1"/>
    <property type="molecule type" value="Genomic_DNA"/>
</dbReference>
<dbReference type="SUPFAM" id="SSF48264">
    <property type="entry name" value="Cytochrome P450"/>
    <property type="match status" value="1"/>
</dbReference>
<dbReference type="GO" id="GO:0005506">
    <property type="term" value="F:iron ion binding"/>
    <property type="evidence" value="ECO:0007669"/>
    <property type="project" value="InterPro"/>
</dbReference>
<protein>
    <submittedName>
        <fullName evidence="9">Uncharacterized protein</fullName>
    </submittedName>
</protein>
<dbReference type="AlphaFoldDB" id="A0A445AZ89"/>
<evidence type="ECO:0000313" key="9">
    <source>
        <dbReference type="EMBL" id="RYR31755.1"/>
    </source>
</evidence>
<evidence type="ECO:0000256" key="6">
    <source>
        <dbReference type="ARBA" id="ARBA00023004"/>
    </source>
</evidence>
<keyword evidence="7" id="KW-0503">Monooxygenase</keyword>
<keyword evidence="6" id="KW-0408">Iron</keyword>
<dbReference type="Proteomes" id="UP000289738">
    <property type="component" value="Chromosome B01"/>
</dbReference>
<dbReference type="STRING" id="3818.A0A445AZ89"/>
<keyword evidence="5" id="KW-0560">Oxidoreductase</keyword>
<dbReference type="GO" id="GO:0004497">
    <property type="term" value="F:monooxygenase activity"/>
    <property type="evidence" value="ECO:0007669"/>
    <property type="project" value="UniProtKB-KW"/>
</dbReference>
<dbReference type="InterPro" id="IPR036396">
    <property type="entry name" value="Cyt_P450_sf"/>
</dbReference>
<comment type="cofactor">
    <cofactor evidence="1">
        <name>heme</name>
        <dbReference type="ChEBI" id="CHEBI:30413"/>
    </cofactor>
</comment>
<name>A0A445AZ89_ARAHY</name>
<comment type="caution">
    <text evidence="9">The sequence shown here is derived from an EMBL/GenBank/DDBJ whole genome shotgun (WGS) entry which is preliminary data.</text>
</comment>
<evidence type="ECO:0000256" key="1">
    <source>
        <dbReference type="ARBA" id="ARBA00001971"/>
    </source>
</evidence>
<evidence type="ECO:0000313" key="10">
    <source>
        <dbReference type="Proteomes" id="UP000289738"/>
    </source>
</evidence>
<reference evidence="9 10" key="1">
    <citation type="submission" date="2019-01" db="EMBL/GenBank/DDBJ databases">
        <title>Sequencing of cultivated peanut Arachis hypogaea provides insights into genome evolution and oil improvement.</title>
        <authorList>
            <person name="Chen X."/>
        </authorList>
    </citation>
    <scope>NUCLEOTIDE SEQUENCE [LARGE SCALE GENOMIC DNA]</scope>
    <source>
        <strain evidence="10">cv. Fuhuasheng</strain>
        <tissue evidence="9">Leaves</tissue>
    </source>
</reference>
<evidence type="ECO:0000256" key="7">
    <source>
        <dbReference type="ARBA" id="ARBA00023033"/>
    </source>
</evidence>
<evidence type="ECO:0000256" key="8">
    <source>
        <dbReference type="SAM" id="MobiDB-lite"/>
    </source>
</evidence>
<dbReference type="GO" id="GO:0020037">
    <property type="term" value="F:heme binding"/>
    <property type="evidence" value="ECO:0007669"/>
    <property type="project" value="InterPro"/>
</dbReference>
<dbReference type="GO" id="GO:0016705">
    <property type="term" value="F:oxidoreductase activity, acting on paired donors, with incorporation or reduction of molecular oxygen"/>
    <property type="evidence" value="ECO:0007669"/>
    <property type="project" value="InterPro"/>
</dbReference>
<accession>A0A445AZ89</accession>
<keyword evidence="10" id="KW-1185">Reference proteome</keyword>
<organism evidence="9 10">
    <name type="scientific">Arachis hypogaea</name>
    <name type="common">Peanut</name>
    <dbReference type="NCBI Taxonomy" id="3818"/>
    <lineage>
        <taxon>Eukaryota</taxon>
        <taxon>Viridiplantae</taxon>
        <taxon>Streptophyta</taxon>
        <taxon>Embryophyta</taxon>
        <taxon>Tracheophyta</taxon>
        <taxon>Spermatophyta</taxon>
        <taxon>Magnoliopsida</taxon>
        <taxon>eudicotyledons</taxon>
        <taxon>Gunneridae</taxon>
        <taxon>Pentapetalae</taxon>
        <taxon>rosids</taxon>
        <taxon>fabids</taxon>
        <taxon>Fabales</taxon>
        <taxon>Fabaceae</taxon>
        <taxon>Papilionoideae</taxon>
        <taxon>50 kb inversion clade</taxon>
        <taxon>dalbergioids sensu lato</taxon>
        <taxon>Dalbergieae</taxon>
        <taxon>Pterocarpus clade</taxon>
        <taxon>Arachis</taxon>
    </lineage>
</organism>